<dbReference type="SUPFAM" id="SSF56801">
    <property type="entry name" value="Acetyl-CoA synthetase-like"/>
    <property type="match status" value="1"/>
</dbReference>
<dbReference type="InterPro" id="IPR025110">
    <property type="entry name" value="AMP-bd_C"/>
</dbReference>
<dbReference type="InterPro" id="IPR020845">
    <property type="entry name" value="AMP-binding_CS"/>
</dbReference>
<evidence type="ECO:0008006" key="5">
    <source>
        <dbReference type="Google" id="ProtNLM"/>
    </source>
</evidence>
<dbReference type="Gene3D" id="3.40.50.12780">
    <property type="entry name" value="N-terminal domain of ligase-like"/>
    <property type="match status" value="1"/>
</dbReference>
<dbReference type="PANTHER" id="PTHR43201:SF32">
    <property type="entry name" value="2-SUCCINYLBENZOATE--COA LIGASE, CHLOROPLASTIC_PEROXISOMAL"/>
    <property type="match status" value="1"/>
</dbReference>
<evidence type="ECO:0000259" key="2">
    <source>
        <dbReference type="Pfam" id="PF13193"/>
    </source>
</evidence>
<dbReference type="InterPro" id="IPR000873">
    <property type="entry name" value="AMP-dep_synth/lig_dom"/>
</dbReference>
<dbReference type="GO" id="GO:0006631">
    <property type="term" value="P:fatty acid metabolic process"/>
    <property type="evidence" value="ECO:0007669"/>
    <property type="project" value="TreeGrafter"/>
</dbReference>
<sequence>MANYSHPHICQCLSRMLTFRRQFPVTIAGHRRKSGQQLVEEVLSLAQGLIQLGIKPGDVVAISAYNSDWYLEWLLAIAFVGGIAAPLNYRWSFEEARLAMTAVRPVMLVIDKSSYTWYSKLQQNDVPSLKWHILLDSPSSDFTKWNVLTPEMLNRHPVKLQPFDYSWAPEGAVIICFTSGTTGKPKGVTLSHGALIIQSLAKIAIVGYSEDDVYLHTAPLCHIGGLSSALTLLLVGGCHVLMPKFDAESAVGAMEQYTVTSFITVPAIMASLISIIRHKETWKGGETVNKILNGGGSLSLELIKDSSIYFHKATLISAYGMTETCSSLTFRTLYDPMHETNNSQPLQTFGLAGSNLIHQPQGVCVGKAAPHVELKICEDASGHIGRILTRGSHTMLRYWDQTLTNPLNLNNEAWLDTGDIGSIDCHGNLWLLGRTNGRIKSGGENIYPEEVEAILLEHPGIASVVIVGIPDAHLTEKVAACIQLRENWQWSEQCASNKEFHLSKKNLQQYCIENHLSRFKIPKMFIVWRKPFPVTSTGKIRRNQVEKEVMSQLQSLHSNL</sequence>
<dbReference type="InterPro" id="IPR045851">
    <property type="entry name" value="AMP-bd_C_sf"/>
</dbReference>
<reference evidence="3 4" key="1">
    <citation type="submission" date="2024-01" db="EMBL/GenBank/DDBJ databases">
        <title>The genomes of 5 underutilized Papilionoideae crops provide insights into root nodulation and disease resistanc.</title>
        <authorList>
            <person name="Jiang F."/>
        </authorList>
    </citation>
    <scope>NUCLEOTIDE SEQUENCE [LARGE SCALE GENOMIC DNA]</scope>
    <source>
        <strain evidence="3">LVBAO_FW01</strain>
        <tissue evidence="3">Leaves</tissue>
    </source>
</reference>
<name>A0AAN9QDM2_CANGL</name>
<accession>A0AAN9QDM2</accession>
<dbReference type="Gene3D" id="3.30.300.30">
    <property type="match status" value="1"/>
</dbReference>
<gene>
    <name evidence="3" type="ORF">VNO77_25499</name>
</gene>
<dbReference type="PROSITE" id="PS00455">
    <property type="entry name" value="AMP_BINDING"/>
    <property type="match status" value="1"/>
</dbReference>
<dbReference type="AlphaFoldDB" id="A0AAN9QDM2"/>
<evidence type="ECO:0000313" key="4">
    <source>
        <dbReference type="Proteomes" id="UP001367508"/>
    </source>
</evidence>
<dbReference type="GO" id="GO:0031956">
    <property type="term" value="F:medium-chain fatty acid-CoA ligase activity"/>
    <property type="evidence" value="ECO:0007669"/>
    <property type="project" value="TreeGrafter"/>
</dbReference>
<dbReference type="Pfam" id="PF00501">
    <property type="entry name" value="AMP-binding"/>
    <property type="match status" value="1"/>
</dbReference>
<dbReference type="CDD" id="cd04433">
    <property type="entry name" value="AFD_class_I"/>
    <property type="match status" value="1"/>
</dbReference>
<organism evidence="3 4">
    <name type="scientific">Canavalia gladiata</name>
    <name type="common">Sword bean</name>
    <name type="synonym">Dolichos gladiatus</name>
    <dbReference type="NCBI Taxonomy" id="3824"/>
    <lineage>
        <taxon>Eukaryota</taxon>
        <taxon>Viridiplantae</taxon>
        <taxon>Streptophyta</taxon>
        <taxon>Embryophyta</taxon>
        <taxon>Tracheophyta</taxon>
        <taxon>Spermatophyta</taxon>
        <taxon>Magnoliopsida</taxon>
        <taxon>eudicotyledons</taxon>
        <taxon>Gunneridae</taxon>
        <taxon>Pentapetalae</taxon>
        <taxon>rosids</taxon>
        <taxon>fabids</taxon>
        <taxon>Fabales</taxon>
        <taxon>Fabaceae</taxon>
        <taxon>Papilionoideae</taxon>
        <taxon>50 kb inversion clade</taxon>
        <taxon>NPAAA clade</taxon>
        <taxon>indigoferoid/millettioid clade</taxon>
        <taxon>Phaseoleae</taxon>
        <taxon>Canavalia</taxon>
    </lineage>
</organism>
<feature type="domain" description="AMP-binding enzyme C-terminal" evidence="2">
    <location>
        <begin position="450"/>
        <end position="539"/>
    </location>
</feature>
<keyword evidence="4" id="KW-1185">Reference proteome</keyword>
<comment type="caution">
    <text evidence="3">The sequence shown here is derived from an EMBL/GenBank/DDBJ whole genome shotgun (WGS) entry which is preliminary data.</text>
</comment>
<feature type="domain" description="AMP-dependent synthetase/ligase" evidence="1">
    <location>
        <begin position="24"/>
        <end position="399"/>
    </location>
</feature>
<evidence type="ECO:0000259" key="1">
    <source>
        <dbReference type="Pfam" id="PF00501"/>
    </source>
</evidence>
<dbReference type="InterPro" id="IPR042099">
    <property type="entry name" value="ANL_N_sf"/>
</dbReference>
<proteinExistence type="predicted"/>
<dbReference type="PANTHER" id="PTHR43201">
    <property type="entry name" value="ACYL-COA SYNTHETASE"/>
    <property type="match status" value="1"/>
</dbReference>
<dbReference type="Proteomes" id="UP001367508">
    <property type="component" value="Unassembled WGS sequence"/>
</dbReference>
<protein>
    <recommendedName>
        <fullName evidence="5">2-succinylbenzoate--CoA ligase, chloroplastic/peroxisomal</fullName>
    </recommendedName>
</protein>
<evidence type="ECO:0000313" key="3">
    <source>
        <dbReference type="EMBL" id="KAK7331279.1"/>
    </source>
</evidence>
<dbReference type="EMBL" id="JAYMYQ010000005">
    <property type="protein sequence ID" value="KAK7331279.1"/>
    <property type="molecule type" value="Genomic_DNA"/>
</dbReference>
<dbReference type="Pfam" id="PF13193">
    <property type="entry name" value="AMP-binding_C"/>
    <property type="match status" value="1"/>
</dbReference>